<reference evidence="2 3" key="1">
    <citation type="submission" date="2016-10" db="EMBL/GenBank/DDBJ databases">
        <title>Draft Genome sequence of Alkanindiges sp. strain H1.</title>
        <authorList>
            <person name="Subhash Y."/>
            <person name="Lee S."/>
        </authorList>
    </citation>
    <scope>NUCLEOTIDE SEQUENCE [LARGE SCALE GENOMIC DNA]</scope>
    <source>
        <strain evidence="2 3">H1</strain>
    </source>
</reference>
<feature type="transmembrane region" description="Helical" evidence="1">
    <location>
        <begin position="44"/>
        <end position="63"/>
    </location>
</feature>
<dbReference type="AlphaFoldDB" id="A0A1S8CR62"/>
<dbReference type="EMBL" id="MLCN01000050">
    <property type="protein sequence ID" value="ONG37540.1"/>
    <property type="molecule type" value="Genomic_DNA"/>
</dbReference>
<evidence type="ECO:0000256" key="1">
    <source>
        <dbReference type="SAM" id="Phobius"/>
    </source>
</evidence>
<evidence type="ECO:0000313" key="3">
    <source>
        <dbReference type="Proteomes" id="UP000192132"/>
    </source>
</evidence>
<keyword evidence="1" id="KW-0472">Membrane</keyword>
<keyword evidence="1" id="KW-1133">Transmembrane helix</keyword>
<organism evidence="2 3">
    <name type="scientific">Alkanindiges hydrocarboniclasticus</name>
    <dbReference type="NCBI Taxonomy" id="1907941"/>
    <lineage>
        <taxon>Bacteria</taxon>
        <taxon>Pseudomonadati</taxon>
        <taxon>Pseudomonadota</taxon>
        <taxon>Gammaproteobacteria</taxon>
        <taxon>Moraxellales</taxon>
        <taxon>Moraxellaceae</taxon>
        <taxon>Alkanindiges</taxon>
    </lineage>
</organism>
<name>A0A1S8CR62_9GAMM</name>
<keyword evidence="1" id="KW-0812">Transmembrane</keyword>
<feature type="transmembrane region" description="Helical" evidence="1">
    <location>
        <begin position="6"/>
        <end position="24"/>
    </location>
</feature>
<dbReference type="STRING" id="1907941.BKE30_14240"/>
<comment type="caution">
    <text evidence="2">The sequence shown here is derived from an EMBL/GenBank/DDBJ whole genome shotgun (WGS) entry which is preliminary data.</text>
</comment>
<dbReference type="Proteomes" id="UP000192132">
    <property type="component" value="Unassembled WGS sequence"/>
</dbReference>
<proteinExistence type="predicted"/>
<protein>
    <submittedName>
        <fullName evidence="2">Uncharacterized protein</fullName>
    </submittedName>
</protein>
<gene>
    <name evidence="2" type="ORF">BKE30_14240</name>
</gene>
<evidence type="ECO:0000313" key="2">
    <source>
        <dbReference type="EMBL" id="ONG37540.1"/>
    </source>
</evidence>
<keyword evidence="3" id="KW-1185">Reference proteome</keyword>
<sequence>MSWYIIVAIGLFWIYDAISTIKLWQETKTIRKNPDVKILRYKSLGVTVISTIFFFSIMIYYKFFH</sequence>
<accession>A0A1S8CR62</accession>